<evidence type="ECO:0000259" key="5">
    <source>
        <dbReference type="PROSITE" id="PS50975"/>
    </source>
</evidence>
<accession>A0ABY9S4H6</accession>
<dbReference type="PROSITE" id="PS50975">
    <property type="entry name" value="ATP_GRASP"/>
    <property type="match status" value="1"/>
</dbReference>
<organism evidence="6 7">
    <name type="scientific">Streptomyces roseicoloratus</name>
    <dbReference type="NCBI Taxonomy" id="2508722"/>
    <lineage>
        <taxon>Bacteria</taxon>
        <taxon>Bacillati</taxon>
        <taxon>Actinomycetota</taxon>
        <taxon>Actinomycetes</taxon>
        <taxon>Kitasatosporales</taxon>
        <taxon>Streptomycetaceae</taxon>
        <taxon>Streptomyces</taxon>
    </lineage>
</organism>
<gene>
    <name evidence="6" type="ORF">RGF97_30755</name>
</gene>
<evidence type="ECO:0000256" key="2">
    <source>
        <dbReference type="ARBA" id="ARBA00022741"/>
    </source>
</evidence>
<evidence type="ECO:0000256" key="1">
    <source>
        <dbReference type="ARBA" id="ARBA00022598"/>
    </source>
</evidence>
<dbReference type="EMBL" id="CP133762">
    <property type="protein sequence ID" value="WMX48299.1"/>
    <property type="molecule type" value="Genomic_DNA"/>
</dbReference>
<protein>
    <submittedName>
        <fullName evidence="6">ATP-grasp domain-containing protein</fullName>
    </submittedName>
</protein>
<dbReference type="Gene3D" id="3.30.470.20">
    <property type="entry name" value="ATP-grasp fold, B domain"/>
    <property type="match status" value="1"/>
</dbReference>
<dbReference type="RefSeq" id="WP_309549831.1">
    <property type="nucleotide sequence ID" value="NZ_CP133762.1"/>
</dbReference>
<proteinExistence type="predicted"/>
<dbReference type="Pfam" id="PF13535">
    <property type="entry name" value="ATP-grasp_4"/>
    <property type="match status" value="1"/>
</dbReference>
<dbReference type="InterPro" id="IPR052032">
    <property type="entry name" value="ATP-dep_AA_Ligase"/>
</dbReference>
<dbReference type="SUPFAM" id="SSF56059">
    <property type="entry name" value="Glutathione synthetase ATP-binding domain-like"/>
    <property type="match status" value="1"/>
</dbReference>
<dbReference type="PANTHER" id="PTHR43585:SF2">
    <property type="entry name" value="ATP-GRASP ENZYME FSQD"/>
    <property type="match status" value="1"/>
</dbReference>
<dbReference type="NCBIfam" id="NF005543">
    <property type="entry name" value="PRK07206.1"/>
    <property type="match status" value="1"/>
</dbReference>
<name>A0ABY9S4H6_9ACTN</name>
<keyword evidence="1" id="KW-0436">Ligase</keyword>
<reference evidence="6 7" key="1">
    <citation type="submission" date="2023-09" db="EMBL/GenBank/DDBJ databases">
        <title>Complete genome of Streptomyces roseicoloratus T14.</title>
        <authorList>
            <person name="Bashizi T."/>
            <person name="Kim M.-J."/>
            <person name="Lee G."/>
            <person name="Tagele S.B."/>
            <person name="Shin J.-H."/>
        </authorList>
    </citation>
    <scope>NUCLEOTIDE SEQUENCE [LARGE SCALE GENOMIC DNA]</scope>
    <source>
        <strain evidence="6 7">T14</strain>
    </source>
</reference>
<keyword evidence="7" id="KW-1185">Reference proteome</keyword>
<keyword evidence="3 4" id="KW-0067">ATP-binding</keyword>
<evidence type="ECO:0000313" key="6">
    <source>
        <dbReference type="EMBL" id="WMX48299.1"/>
    </source>
</evidence>
<evidence type="ECO:0000256" key="4">
    <source>
        <dbReference type="PROSITE-ProRule" id="PRU00409"/>
    </source>
</evidence>
<feature type="domain" description="ATP-grasp" evidence="5">
    <location>
        <begin position="117"/>
        <end position="316"/>
    </location>
</feature>
<dbReference type="Proteomes" id="UP001250858">
    <property type="component" value="Chromosome"/>
</dbReference>
<sequence length="421" mass="46092">MVTSSPAGTRRVAIVDGRSTGRHLPAALARHGIECVHIHSPHPDVHMPYDPDGYVDHVRHDGDVAATATALREHGVVAVLPGTESGVELADRLSAELGTPGNGMSRPSARRNKYDMVQALRDAGLDHAATIVSADADEIVAWAEATAGYPVVVKPVSSSSTDNVVACSTPEQIRAAHARILGGTDRHGMVNEVVLAQEFLDGDEFYVNSVSRGGRHHTVEIWRYHKRRVPGGDFIYDYDEPLAPDDPVARRLEFYAHRVLDALEIRNGAGHTEIMLTARGPVLVECGARTGGGQIPEIITRCFGVNQVDLLALSVADPDAFDRLPTTAYRLLKHPRFVALINPRERGVVPSREQLAPVRELPSYAHTVMAHPAGHVLPRTVDVATWPGYVYLIADDPAETLADYERLRRIEHEHLYDNRPF</sequence>
<dbReference type="PANTHER" id="PTHR43585">
    <property type="entry name" value="FUMIPYRROLE BIOSYNTHESIS PROTEIN C"/>
    <property type="match status" value="1"/>
</dbReference>
<evidence type="ECO:0000313" key="7">
    <source>
        <dbReference type="Proteomes" id="UP001250858"/>
    </source>
</evidence>
<dbReference type="InterPro" id="IPR011761">
    <property type="entry name" value="ATP-grasp"/>
</dbReference>
<keyword evidence="2 4" id="KW-0547">Nucleotide-binding</keyword>
<evidence type="ECO:0000256" key="3">
    <source>
        <dbReference type="ARBA" id="ARBA00022840"/>
    </source>
</evidence>